<evidence type="ECO:0000256" key="1">
    <source>
        <dbReference type="SAM" id="Phobius"/>
    </source>
</evidence>
<sequence length="161" mass="17869">MICPRVCPSTTHPEILYFIVSLTTEPEMKQKAITVSVVIVVIVLAFLWLLWGPDSWKVQITGMTGDGRTVQYRIETVYADTSDTLVFRNADAGFLLPYFKFDSADLQAKASRISRNCPQTPVKVHGYGMRIQFLDMFPNATSIDAPENCSEAPGKEGESAS</sequence>
<keyword evidence="1" id="KW-0812">Transmembrane</keyword>
<keyword evidence="3" id="KW-1185">Reference proteome</keyword>
<dbReference type="InterPro" id="IPR011088">
    <property type="entry name" value="Phage_phiNM3_A0EWY4"/>
</dbReference>
<dbReference type="EMBL" id="FNNZ01000009">
    <property type="protein sequence ID" value="SDW81050.1"/>
    <property type="molecule type" value="Genomic_DNA"/>
</dbReference>
<gene>
    <name evidence="2" type="ORF">SAMN05421783_1092</name>
</gene>
<evidence type="ECO:0008006" key="4">
    <source>
        <dbReference type="Google" id="ProtNLM"/>
    </source>
</evidence>
<organism evidence="2 3">
    <name type="scientific">Thiocapsa roseopersicina</name>
    <dbReference type="NCBI Taxonomy" id="1058"/>
    <lineage>
        <taxon>Bacteria</taxon>
        <taxon>Pseudomonadati</taxon>
        <taxon>Pseudomonadota</taxon>
        <taxon>Gammaproteobacteria</taxon>
        <taxon>Chromatiales</taxon>
        <taxon>Chromatiaceae</taxon>
        <taxon>Thiocapsa</taxon>
    </lineage>
</organism>
<name>A0A1H2WK85_THIRO</name>
<proteinExistence type="predicted"/>
<evidence type="ECO:0000313" key="3">
    <source>
        <dbReference type="Proteomes" id="UP000198816"/>
    </source>
</evidence>
<dbReference type="Proteomes" id="UP000198816">
    <property type="component" value="Unassembled WGS sequence"/>
</dbReference>
<dbReference type="Pfam" id="PF07509">
    <property type="entry name" value="DUF1523"/>
    <property type="match status" value="1"/>
</dbReference>
<accession>A0A1H2WK85</accession>
<dbReference type="STRING" id="1058.SAMN05421783_1092"/>
<feature type="transmembrane region" description="Helical" evidence="1">
    <location>
        <begin position="32"/>
        <end position="51"/>
    </location>
</feature>
<keyword evidence="1" id="KW-0472">Membrane</keyword>
<protein>
    <recommendedName>
        <fullName evidence="4">DUF1523 family protein</fullName>
    </recommendedName>
</protein>
<evidence type="ECO:0000313" key="2">
    <source>
        <dbReference type="EMBL" id="SDW81050.1"/>
    </source>
</evidence>
<keyword evidence="1" id="KW-1133">Transmembrane helix</keyword>
<reference evidence="3" key="1">
    <citation type="submission" date="2016-10" db="EMBL/GenBank/DDBJ databases">
        <authorList>
            <person name="Varghese N."/>
            <person name="Submissions S."/>
        </authorList>
    </citation>
    <scope>NUCLEOTIDE SEQUENCE [LARGE SCALE GENOMIC DNA]</scope>
    <source>
        <strain evidence="3">DSM 217</strain>
    </source>
</reference>
<dbReference type="AlphaFoldDB" id="A0A1H2WK85"/>